<dbReference type="EC" id="3.1.21.-" evidence="3"/>
<proteinExistence type="predicted"/>
<dbReference type="OrthoDB" id="11472at2157"/>
<dbReference type="Proteomes" id="UP000694228">
    <property type="component" value="Chromosome"/>
</dbReference>
<gene>
    <name evidence="3" type="ORF">KSK55_13050</name>
</gene>
<protein>
    <submittedName>
        <fullName evidence="3">Restriction endonuclease</fullName>
        <ecNumber evidence="3">3.1.21.-</ecNumber>
    </submittedName>
</protein>
<name>A0A8F5VJN9_METHU</name>
<dbReference type="Pfam" id="PF04471">
    <property type="entry name" value="Mrr_cat"/>
    <property type="match status" value="1"/>
</dbReference>
<evidence type="ECO:0000259" key="1">
    <source>
        <dbReference type="Pfam" id="PF04471"/>
    </source>
</evidence>
<feature type="domain" description="Restriction endonuclease type IV Mrr" evidence="1">
    <location>
        <begin position="257"/>
        <end position="374"/>
    </location>
</feature>
<dbReference type="REBASE" id="510914">
    <property type="entry name" value="MhuGP1ORF13050P"/>
</dbReference>
<dbReference type="GO" id="GO:0016787">
    <property type="term" value="F:hydrolase activity"/>
    <property type="evidence" value="ECO:0007669"/>
    <property type="project" value="UniProtKB-KW"/>
</dbReference>
<organism evidence="3 4">
    <name type="scientific">Methanospirillum hungatei</name>
    <dbReference type="NCBI Taxonomy" id="2203"/>
    <lineage>
        <taxon>Archaea</taxon>
        <taxon>Methanobacteriati</taxon>
        <taxon>Methanobacteriota</taxon>
        <taxon>Stenosarchaea group</taxon>
        <taxon>Methanomicrobia</taxon>
        <taxon>Methanomicrobiales</taxon>
        <taxon>Methanospirillaceae</taxon>
        <taxon>Methanospirillum</taxon>
    </lineage>
</organism>
<keyword evidence="3" id="KW-0378">Hydrolase</keyword>
<dbReference type="InterPro" id="IPR007560">
    <property type="entry name" value="Restrct_endonuc_IV_Mrr"/>
</dbReference>
<evidence type="ECO:0000313" key="4">
    <source>
        <dbReference type="Proteomes" id="UP000694228"/>
    </source>
</evidence>
<dbReference type="EMBL" id="CP077107">
    <property type="protein sequence ID" value="QXO94246.1"/>
    <property type="molecule type" value="Genomic_DNA"/>
</dbReference>
<evidence type="ECO:0000259" key="2">
    <source>
        <dbReference type="Pfam" id="PF18062"/>
    </source>
</evidence>
<evidence type="ECO:0000313" key="3">
    <source>
        <dbReference type="EMBL" id="QXO94246.1"/>
    </source>
</evidence>
<dbReference type="GO" id="GO:0004519">
    <property type="term" value="F:endonuclease activity"/>
    <property type="evidence" value="ECO:0007669"/>
    <property type="project" value="UniProtKB-KW"/>
</dbReference>
<sequence>MRRFFFSEISSSPLIIDAIYEGGDQNHAGDDPISKMFPGVGNQGGFRISYKNNSRKPAYVVLYTSGKEIEWPDYLDIETGMFRYYGDNRKPGYPLHETPKGGNALLRDTFNLLLATPDERRNIPPFFILEKVGEGRSVRFRGLAAPGSKHFPPDNALVAIWRTKENTRFQNYEAYFTILDSSDEPIPKEWLQALKNETGEEKIFEPDVWKKFINEGLQGIKPLHAPKIKIPSKSDQLPSDDYGRELLFTIYDYFKDNPYKFEAFAVELAKMIDNHFFEFDLTRPWRDGGRDAIGKYLIGHERGKLFVECALEAKCYNYDNSIGIKQTSRLISRLRYRQFGILVTTSFVDRQAYLEIKEDGHPVLLISGGDIVDVLKRNNMNKDDLIKWLENFER</sequence>
<accession>A0A8F5VJN9</accession>
<dbReference type="InterPro" id="IPR041409">
    <property type="entry name" value="RE_AspBHI_N"/>
</dbReference>
<reference evidence="3 4" key="1">
    <citation type="submission" date="2021-06" db="EMBL/GenBank/DDBJ databases">
        <title>Complete genome sequence of the secondary alcohol utilizing methanogen Methanospirillum hungatei strain GP1.</title>
        <authorList>
            <person name="Day L.A."/>
            <person name="Costa K.C."/>
        </authorList>
    </citation>
    <scope>NUCLEOTIDE SEQUENCE [LARGE SCALE GENOMIC DNA]</scope>
    <source>
        <strain evidence="3 4">GP1</strain>
    </source>
</reference>
<keyword evidence="3" id="KW-0255">Endonuclease</keyword>
<dbReference type="Pfam" id="PF18062">
    <property type="entry name" value="RE_AspBHI_N"/>
    <property type="match status" value="1"/>
</dbReference>
<feature type="domain" description="Restriction endonuclease AspBHI N-terminal" evidence="2">
    <location>
        <begin position="26"/>
        <end position="216"/>
    </location>
</feature>
<dbReference type="AlphaFoldDB" id="A0A8F5VJN9"/>
<keyword evidence="3" id="KW-0540">Nuclease</keyword>
<dbReference type="GO" id="GO:0003677">
    <property type="term" value="F:DNA binding"/>
    <property type="evidence" value="ECO:0007669"/>
    <property type="project" value="InterPro"/>
</dbReference>
<dbReference type="GO" id="GO:0009307">
    <property type="term" value="P:DNA restriction-modification system"/>
    <property type="evidence" value="ECO:0007669"/>
    <property type="project" value="InterPro"/>
</dbReference>